<dbReference type="EMBL" id="CAUYUJ010015726">
    <property type="protein sequence ID" value="CAK0857377.1"/>
    <property type="molecule type" value="Genomic_DNA"/>
</dbReference>
<sequence length="1924" mass="210238">MPGKQNETTEEQEGEEAEPLVAKEGVPAGDGATWAVELQTASAGMLRLRVVFGPRCFSVGASAPLVPTRPRRAAGGPAVKQEVNQPGTVEPELTEAGNNTEEDETMNLTPCSPEEARAHRHWQEPPENPQEIGEYRKALGSTLEGLERQITCSQELKMDASQVQGLRHECAVVLHQLMYSRAASARTAKQFNFANRAKRRRSLSVACAVASYHALAEHTSGRTTTKYANHANSAWSYTVLGLSGFESGFLHARVVSEYAAFAAGERPAGANSTPPAPAAGAKSEERQELTVEEQLAKEQALRQQEERAAQEQRERDAEREAEEKRAREAEREAQEQRDREQKEGGLRSLFCSMSYKYFAPLLAMLDRLGQPRPLRLLSALVFAILLSKPFPLKKLALEDSWSALEGNSGTFQPWFRLGAAAAWPFGRRCAASAAREVRKAAAPAEQPWAGGTLGLPGARGAQEATLRAGAEAADEARAEAARASPASGRRGAPRYGQVTLKTIYLPNGVVFLVLLVAGGRFFHQQHVRFEEPSLYKDEVRQLVTLAKKANVDEAADKYWKQYDIIVELETPAHAVLKRAQQFPDGGGAARGLGGGARPPAAGSKREQRLEKQVQELTKRVAAQLELAIAARKSESASAAKAILEENFRGVRAHIEARKPGLTQHNNAGHRLNRCKARLAKVESEVTDITKRLDEMQKEKMESVQKRDNMQKELLDGNAEIKAMVDSEPFKEFAKLFRLHVTSGAQRPETPVAPPEGAAGARVGQPVPTGDDEFDDMLVDEQAADDFCEKHKGDTRAILEESVIESLVSVAADLHSVFTQAVWSAVTRPSHAQFSVKDLCAMWREVKGEDLTRSGTASTSVSIRIGQANWRADLEAKKAIGLHAHPSEAEAKQLDWTIDQMRKCARLMDDNTSALSLDAKVSLREWLSFWSLPPITDTSWRAPSLAAFAAVAKFCLGCAEGFILCAALQSPVLNLKNSQGRILGDGRHVLEAASAGHVLKVSKGVDALHSKFANQVKVEFIRRAWSTPRRQSVQEFRGTLAPGLVGMFKYVIWENDFGESVRLTFGQSPIKGMLFRAMLGVTPVEKVLTLLDDLKANIEQEGTAESQEYDRFACFCKDATGGRSSSILERKDESDILSASIAEDTASKATKAQELAERKAKHEEMEAELAFTKDQLAKDTAQYNYNAADLSKAISSLSNAMTALHDAKTPPGAAVLLALRSSVAKGSQLARALDSRLPKAQAFLQAKVDPTSPEYKYHSDGIISTIEDLHTEFTAKKATLDADFTSAKEAAEAKIAALEGDLSNNDAAMSGLETAISTLSLNLAAHKEGMIMVEAILKDDKLYLKDLTERCEARAHDWDQRSQMRADELSAITEARAIIAGRVQGMDEAVNIRALVQSGQAAKRPAAKAAVVPPSFVQSAAVRAHDHQAAANAANATELSQAQRDSTVELLAKEGIRLKSQPISMLAMKLAGDPFAKVKDLIQGLIERLLKESIGEATKEGFCNEELGKAEKDRDFRYQEVKTLNVEVASLELKKDELESEIQELTDSIAGLWNDLNTSTEPAVAFLTRSSIRLPGRLLTPRRPASWKEPAVMTQNGMDPTLPSNEQMTKVSMWFSTALRHSPYYKDKHNRYFEKVSTFDPNDGWVVVDDLLTNWTENDQYKHYREMHEVLIKGTDDSVAQADEWRCVFVCCIKRRSRSAADLALDYERDCVVHGTSMPGGKKKEPTNAAREFLAQHRGQEVIESSNSEAAVDPAAAAVAERSAGRSSAAGPAEPPPSLPASRNQRSHPDEYLQTYGKQHGSGTKCGLCGEKIGREPRCRRDPDAPSAAEAARSAARAATATVEFLKNDPGFKAGGAALNTVNGLSALLQSLLWQLHNILQGIQALGNAQKTLDEMAARILSALEQPTQGGFENETTQWEVLHEF</sequence>
<reference evidence="3" key="1">
    <citation type="submission" date="2023-10" db="EMBL/GenBank/DDBJ databases">
        <authorList>
            <person name="Chen Y."/>
            <person name="Shah S."/>
            <person name="Dougan E. K."/>
            <person name="Thang M."/>
            <person name="Chan C."/>
        </authorList>
    </citation>
    <scope>NUCLEOTIDE SEQUENCE [LARGE SCALE GENOMIC DNA]</scope>
</reference>
<name>A0ABN9UEB1_9DINO</name>
<accession>A0ABN9UEB1</accession>
<comment type="caution">
    <text evidence="3">The sequence shown here is derived from an EMBL/GenBank/DDBJ whole genome shotgun (WGS) entry which is preliminary data.</text>
</comment>
<feature type="compositionally biased region" description="Gly residues" evidence="2">
    <location>
        <begin position="586"/>
        <end position="596"/>
    </location>
</feature>
<feature type="compositionally biased region" description="Basic and acidic residues" evidence="2">
    <location>
        <begin position="282"/>
        <end position="343"/>
    </location>
</feature>
<dbReference type="Proteomes" id="UP001189429">
    <property type="component" value="Unassembled WGS sequence"/>
</dbReference>
<evidence type="ECO:0000256" key="2">
    <source>
        <dbReference type="SAM" id="MobiDB-lite"/>
    </source>
</evidence>
<feature type="region of interest" description="Disordered" evidence="2">
    <location>
        <begin position="586"/>
        <end position="610"/>
    </location>
</feature>
<feature type="compositionally biased region" description="Acidic residues" evidence="2">
    <location>
        <begin position="8"/>
        <end position="18"/>
    </location>
</feature>
<dbReference type="PANTHER" id="PTHR34491:SF74">
    <property type="entry name" value="DUF4456 DOMAIN-CONTAINING PROTEIN"/>
    <property type="match status" value="1"/>
</dbReference>
<proteinExistence type="predicted"/>
<feature type="region of interest" description="Disordered" evidence="2">
    <location>
        <begin position="1740"/>
        <end position="1829"/>
    </location>
</feature>
<evidence type="ECO:0000313" key="3">
    <source>
        <dbReference type="EMBL" id="CAK0857377.1"/>
    </source>
</evidence>
<feature type="region of interest" description="Disordered" evidence="2">
    <location>
        <begin position="265"/>
        <end position="343"/>
    </location>
</feature>
<keyword evidence="1" id="KW-0175">Coiled coil</keyword>
<evidence type="ECO:0000256" key="1">
    <source>
        <dbReference type="SAM" id="Coils"/>
    </source>
</evidence>
<dbReference type="PANTHER" id="PTHR34491">
    <property type="entry name" value="A-TYPE INCLUSION PROTEIN, PUTATIVE-RELATED"/>
    <property type="match status" value="1"/>
</dbReference>
<evidence type="ECO:0000313" key="4">
    <source>
        <dbReference type="Proteomes" id="UP001189429"/>
    </source>
</evidence>
<protein>
    <submittedName>
        <fullName evidence="3">Uncharacterized protein</fullName>
    </submittedName>
</protein>
<feature type="coiled-coil region" evidence="1">
    <location>
        <begin position="1147"/>
        <end position="1181"/>
    </location>
</feature>
<organism evidence="3 4">
    <name type="scientific">Prorocentrum cordatum</name>
    <dbReference type="NCBI Taxonomy" id="2364126"/>
    <lineage>
        <taxon>Eukaryota</taxon>
        <taxon>Sar</taxon>
        <taxon>Alveolata</taxon>
        <taxon>Dinophyceae</taxon>
        <taxon>Prorocentrales</taxon>
        <taxon>Prorocentraceae</taxon>
        <taxon>Prorocentrum</taxon>
    </lineage>
</organism>
<feature type="coiled-coil region" evidence="1">
    <location>
        <begin position="1520"/>
        <end position="1547"/>
    </location>
</feature>
<keyword evidence="4" id="KW-1185">Reference proteome</keyword>
<feature type="compositionally biased region" description="Basic and acidic residues" evidence="2">
    <location>
        <begin position="1811"/>
        <end position="1823"/>
    </location>
</feature>
<gene>
    <name evidence="3" type="ORF">PCOR1329_LOCUS47512</name>
</gene>
<feature type="compositionally biased region" description="Low complexity" evidence="2">
    <location>
        <begin position="1747"/>
        <end position="1771"/>
    </location>
</feature>
<feature type="region of interest" description="Disordered" evidence="2">
    <location>
        <begin position="68"/>
        <end position="94"/>
    </location>
</feature>
<feature type="region of interest" description="Disordered" evidence="2">
    <location>
        <begin position="1"/>
        <end position="28"/>
    </location>
</feature>
<feature type="coiled-coil region" evidence="1">
    <location>
        <begin position="671"/>
        <end position="712"/>
    </location>
</feature>